<reference evidence="2" key="1">
    <citation type="journal article" date="2023" name="G3 (Bethesda)">
        <title>Genome assembly and association tests identify interacting loci associated with vigor, precocity, and sex in interspecific pistachio rootstocks.</title>
        <authorList>
            <person name="Palmer W."/>
            <person name="Jacygrad E."/>
            <person name="Sagayaradj S."/>
            <person name="Cavanaugh K."/>
            <person name="Han R."/>
            <person name="Bertier L."/>
            <person name="Beede B."/>
            <person name="Kafkas S."/>
            <person name="Golino D."/>
            <person name="Preece J."/>
            <person name="Michelmore R."/>
        </authorList>
    </citation>
    <scope>NUCLEOTIDE SEQUENCE [LARGE SCALE GENOMIC DNA]</scope>
</reference>
<proteinExistence type="predicted"/>
<protein>
    <submittedName>
        <fullName evidence="1">Uncharacterized protein</fullName>
    </submittedName>
</protein>
<accession>A0ACC0XND5</accession>
<sequence length="83" mass="9543">MENRVEFKLPSGYLKEVLLHNVKLGPNSLHWRAQQTNLEYLLMLKVDRLFWSFRKTAGLPTPGTPYGGWENKTTGLRGHFVGT</sequence>
<dbReference type="Proteomes" id="UP001163603">
    <property type="component" value="Chromosome 11"/>
</dbReference>
<gene>
    <name evidence="1" type="ORF">Pint_31154</name>
</gene>
<evidence type="ECO:0000313" key="1">
    <source>
        <dbReference type="EMBL" id="KAJ0020173.1"/>
    </source>
</evidence>
<comment type="caution">
    <text evidence="1">The sequence shown here is derived from an EMBL/GenBank/DDBJ whole genome shotgun (WGS) entry which is preliminary data.</text>
</comment>
<organism evidence="1 2">
    <name type="scientific">Pistacia integerrima</name>
    <dbReference type="NCBI Taxonomy" id="434235"/>
    <lineage>
        <taxon>Eukaryota</taxon>
        <taxon>Viridiplantae</taxon>
        <taxon>Streptophyta</taxon>
        <taxon>Embryophyta</taxon>
        <taxon>Tracheophyta</taxon>
        <taxon>Spermatophyta</taxon>
        <taxon>Magnoliopsida</taxon>
        <taxon>eudicotyledons</taxon>
        <taxon>Gunneridae</taxon>
        <taxon>Pentapetalae</taxon>
        <taxon>rosids</taxon>
        <taxon>malvids</taxon>
        <taxon>Sapindales</taxon>
        <taxon>Anacardiaceae</taxon>
        <taxon>Pistacia</taxon>
    </lineage>
</organism>
<dbReference type="EMBL" id="CM047746">
    <property type="protein sequence ID" value="KAJ0020173.1"/>
    <property type="molecule type" value="Genomic_DNA"/>
</dbReference>
<name>A0ACC0XND5_9ROSI</name>
<keyword evidence="2" id="KW-1185">Reference proteome</keyword>
<evidence type="ECO:0000313" key="2">
    <source>
        <dbReference type="Proteomes" id="UP001163603"/>
    </source>
</evidence>